<evidence type="ECO:0000259" key="7">
    <source>
        <dbReference type="Pfam" id="PF01578"/>
    </source>
</evidence>
<feature type="transmembrane region" description="Helical" evidence="6">
    <location>
        <begin position="71"/>
        <end position="89"/>
    </location>
</feature>
<evidence type="ECO:0000256" key="2">
    <source>
        <dbReference type="ARBA" id="ARBA00022692"/>
    </source>
</evidence>
<dbReference type="InterPro" id="IPR002541">
    <property type="entry name" value="Cyt_c_assembly"/>
</dbReference>
<dbReference type="InterPro" id="IPR045062">
    <property type="entry name" value="Cyt_c_biogenesis_CcsA/CcmC"/>
</dbReference>
<feature type="transmembrane region" description="Helical" evidence="6">
    <location>
        <begin position="20"/>
        <end position="40"/>
    </location>
</feature>
<protein>
    <submittedName>
        <fullName evidence="8">C-type cytochrome biogenesis protein CcsB</fullName>
    </submittedName>
</protein>
<dbReference type="Pfam" id="PF01578">
    <property type="entry name" value="Cytochrom_C_asm"/>
    <property type="match status" value="1"/>
</dbReference>
<dbReference type="GO" id="GO:0020037">
    <property type="term" value="F:heme binding"/>
    <property type="evidence" value="ECO:0007669"/>
    <property type="project" value="InterPro"/>
</dbReference>
<evidence type="ECO:0000313" key="9">
    <source>
        <dbReference type="Proteomes" id="UP001225378"/>
    </source>
</evidence>
<feature type="transmembrane region" description="Helical" evidence="6">
    <location>
        <begin position="250"/>
        <end position="268"/>
    </location>
</feature>
<dbReference type="GO" id="GO:0017004">
    <property type="term" value="P:cytochrome complex assembly"/>
    <property type="evidence" value="ECO:0007669"/>
    <property type="project" value="UniProtKB-KW"/>
</dbReference>
<dbReference type="NCBIfam" id="TIGR03144">
    <property type="entry name" value="cytochr_II_ccsB"/>
    <property type="match status" value="1"/>
</dbReference>
<evidence type="ECO:0000256" key="6">
    <source>
        <dbReference type="SAM" id="Phobius"/>
    </source>
</evidence>
<proteinExistence type="predicted"/>
<dbReference type="EMBL" id="CP157743">
    <property type="protein sequence ID" value="XBS21126.1"/>
    <property type="molecule type" value="Genomic_DNA"/>
</dbReference>
<reference evidence="8 9" key="1">
    <citation type="journal article" date="2024" name="Microbiology">
        <title>Methylomarinum rosea sp. nov., a novel halophilic methanotrophic bacterium from the hypersaline Lake Elton.</title>
        <authorList>
            <person name="Suleimanov R.Z."/>
            <person name="Oshkin I.Y."/>
            <person name="Danilova O.V."/>
            <person name="Suzina N.E."/>
            <person name="Dedysh S.N."/>
        </authorList>
    </citation>
    <scope>NUCLEOTIDE SEQUENCE [LARGE SCALE GENOMIC DNA]</scope>
    <source>
        <strain evidence="8 9">Ch1-1</strain>
    </source>
</reference>
<evidence type="ECO:0000256" key="5">
    <source>
        <dbReference type="ARBA" id="ARBA00023136"/>
    </source>
</evidence>
<keyword evidence="9" id="KW-1185">Reference proteome</keyword>
<keyword evidence="4 6" id="KW-1133">Transmembrane helix</keyword>
<feature type="transmembrane region" description="Helical" evidence="6">
    <location>
        <begin position="46"/>
        <end position="64"/>
    </location>
</feature>
<keyword evidence="5 6" id="KW-0472">Membrane</keyword>
<keyword evidence="3" id="KW-0201">Cytochrome c-type biogenesis</keyword>
<dbReference type="RefSeq" id="WP_305909886.1">
    <property type="nucleotide sequence ID" value="NZ_CP157743.1"/>
</dbReference>
<name>A0AAU7NX41_9GAMM</name>
<feature type="transmembrane region" description="Helical" evidence="6">
    <location>
        <begin position="359"/>
        <end position="380"/>
    </location>
</feature>
<feature type="transmembrane region" description="Helical" evidence="6">
    <location>
        <begin position="176"/>
        <end position="194"/>
    </location>
</feature>
<gene>
    <name evidence="8" type="primary">ccsB</name>
    <name evidence="8" type="ORF">Q9L42_003120</name>
</gene>
<feature type="transmembrane region" description="Helical" evidence="6">
    <location>
        <begin position="109"/>
        <end position="126"/>
    </location>
</feature>
<evidence type="ECO:0000256" key="1">
    <source>
        <dbReference type="ARBA" id="ARBA00004141"/>
    </source>
</evidence>
<dbReference type="KEGG" id="mech:Q9L42_003120"/>
<dbReference type="GO" id="GO:0005886">
    <property type="term" value="C:plasma membrane"/>
    <property type="evidence" value="ECO:0007669"/>
    <property type="project" value="TreeGrafter"/>
</dbReference>
<evidence type="ECO:0000256" key="4">
    <source>
        <dbReference type="ARBA" id="ARBA00022989"/>
    </source>
</evidence>
<organism evidence="8 9">
    <name type="scientific">Methylomarinum roseum</name>
    <dbReference type="NCBI Taxonomy" id="3067653"/>
    <lineage>
        <taxon>Bacteria</taxon>
        <taxon>Pseudomonadati</taxon>
        <taxon>Pseudomonadota</taxon>
        <taxon>Gammaproteobacteria</taxon>
        <taxon>Methylococcales</taxon>
        <taxon>Methylococcaceae</taxon>
        <taxon>Methylomarinum</taxon>
    </lineage>
</organism>
<dbReference type="PANTHER" id="PTHR30071:SF1">
    <property type="entry name" value="CYTOCHROME B_B6 PROTEIN-RELATED"/>
    <property type="match status" value="1"/>
</dbReference>
<feature type="domain" description="Cytochrome c assembly protein" evidence="7">
    <location>
        <begin position="173"/>
        <end position="384"/>
    </location>
</feature>
<dbReference type="PANTHER" id="PTHR30071">
    <property type="entry name" value="HEME EXPORTER PROTEIN C"/>
    <property type="match status" value="1"/>
</dbReference>
<evidence type="ECO:0000313" key="8">
    <source>
        <dbReference type="EMBL" id="XBS21126.1"/>
    </source>
</evidence>
<dbReference type="AlphaFoldDB" id="A0AAU7NX41"/>
<feature type="transmembrane region" description="Helical" evidence="6">
    <location>
        <begin position="294"/>
        <end position="318"/>
    </location>
</feature>
<dbReference type="InterPro" id="IPR017562">
    <property type="entry name" value="Cyt_c_biogenesis_CcsA"/>
</dbReference>
<sequence length="389" mass="44008">MENTLEHSFNRPSYLKQRTVFDRVWAVIVLCGAVYTFSRYHGLMDGYEIAILSATAPLLIWLGWRWSALKNFSLIIAIFSLLAVSRYGADLNAAESDFLLKYLFASQSAIMWMSALYVMATVTYFAHLFSGREFIGKVAAGMTWSATTMGMVGLMVRWRESYLMGVDIGHIPVSNLYEVFILFAIITALLYLHYEQHYKTRSLGAFVLLVISAAVGFLLWYTFDRQAHHIQPLVPALNSYWMKIHVPANFVGYGAFSLAAMIGVVFIIKSHAESKNSAGFFSSRLPELSLLEDLMYKAIALGFAFFTLATILGALWAAEAWGGYWSWDPKETWALIVWLNYAAWLHMRLTKGWNGSTMAWWAIIGFFVTLFAFLGVNMFLSGLHSYGEL</sequence>
<evidence type="ECO:0000256" key="3">
    <source>
        <dbReference type="ARBA" id="ARBA00022748"/>
    </source>
</evidence>
<keyword evidence="2 6" id="KW-0812">Transmembrane</keyword>
<feature type="transmembrane region" description="Helical" evidence="6">
    <location>
        <begin position="203"/>
        <end position="223"/>
    </location>
</feature>
<accession>A0AAU7NX41</accession>
<comment type="subcellular location">
    <subcellularLocation>
        <location evidence="1">Membrane</location>
        <topology evidence="1">Multi-pass membrane protein</topology>
    </subcellularLocation>
</comment>
<dbReference type="Proteomes" id="UP001225378">
    <property type="component" value="Chromosome"/>
</dbReference>
<feature type="transmembrane region" description="Helical" evidence="6">
    <location>
        <begin position="138"/>
        <end position="156"/>
    </location>
</feature>